<accession>A0A5B7E7A8</accession>
<feature type="compositionally biased region" description="Acidic residues" evidence="1">
    <location>
        <begin position="134"/>
        <end position="149"/>
    </location>
</feature>
<reference evidence="3 4" key="1">
    <citation type="submission" date="2019-05" db="EMBL/GenBank/DDBJ databases">
        <title>Another draft genome of Portunus trituberculatus and its Hox gene families provides insights of decapod evolution.</title>
        <authorList>
            <person name="Jeong J.-H."/>
            <person name="Song I."/>
            <person name="Kim S."/>
            <person name="Choi T."/>
            <person name="Kim D."/>
            <person name="Ryu S."/>
            <person name="Kim W."/>
        </authorList>
    </citation>
    <scope>NUCLEOTIDE SEQUENCE [LARGE SCALE GENOMIC DNA]</scope>
    <source>
        <tissue evidence="3">Muscle</tissue>
    </source>
</reference>
<gene>
    <name evidence="3" type="ORF">E2C01_022449</name>
</gene>
<comment type="caution">
    <text evidence="3">The sequence shown here is derived from an EMBL/GenBank/DDBJ whole genome shotgun (WGS) entry which is preliminary data.</text>
</comment>
<dbReference type="EMBL" id="VSRR010002037">
    <property type="protein sequence ID" value="MPC29227.1"/>
    <property type="molecule type" value="Genomic_DNA"/>
</dbReference>
<organism evidence="3 4">
    <name type="scientific">Portunus trituberculatus</name>
    <name type="common">Swimming crab</name>
    <name type="synonym">Neptunus trituberculatus</name>
    <dbReference type="NCBI Taxonomy" id="210409"/>
    <lineage>
        <taxon>Eukaryota</taxon>
        <taxon>Metazoa</taxon>
        <taxon>Ecdysozoa</taxon>
        <taxon>Arthropoda</taxon>
        <taxon>Crustacea</taxon>
        <taxon>Multicrustacea</taxon>
        <taxon>Malacostraca</taxon>
        <taxon>Eumalacostraca</taxon>
        <taxon>Eucarida</taxon>
        <taxon>Decapoda</taxon>
        <taxon>Pleocyemata</taxon>
        <taxon>Brachyura</taxon>
        <taxon>Eubrachyura</taxon>
        <taxon>Portunoidea</taxon>
        <taxon>Portunidae</taxon>
        <taxon>Portuninae</taxon>
        <taxon>Portunus</taxon>
    </lineage>
</organism>
<dbReference type="Gene3D" id="1.20.1070.10">
    <property type="entry name" value="Rhodopsin 7-helix transmembrane proteins"/>
    <property type="match status" value="1"/>
</dbReference>
<feature type="transmembrane region" description="Helical" evidence="2">
    <location>
        <begin position="48"/>
        <end position="69"/>
    </location>
</feature>
<keyword evidence="2" id="KW-0472">Membrane</keyword>
<dbReference type="OrthoDB" id="6355096at2759"/>
<sequence length="228" mass="25096">MVARRDRNLARSTVLLLALLLLFLACVLPVCAYNLYTLLSQTPSVHLNVAIYMIYWVQYGVNFCVYAAVNPKFRRAYRDLFLGSGMGSGGNSGGEGAGTGGTIRASGKAYKPSVTKLMLATPHLRVATSVALPVEEEEGEEEEEEEEKVVEESRKKHVIGECPLPLLLPMLLRLPKGKRSCKYLRSCSYHGTHTASLALPTAKERKIPTPVMSSTHIHSYSSAPFPHY</sequence>
<evidence type="ECO:0000313" key="3">
    <source>
        <dbReference type="EMBL" id="MPC29227.1"/>
    </source>
</evidence>
<evidence type="ECO:0000313" key="4">
    <source>
        <dbReference type="Proteomes" id="UP000324222"/>
    </source>
</evidence>
<dbReference type="AlphaFoldDB" id="A0A5B7E7A8"/>
<keyword evidence="4" id="KW-1185">Reference proteome</keyword>
<dbReference type="Proteomes" id="UP000324222">
    <property type="component" value="Unassembled WGS sequence"/>
</dbReference>
<evidence type="ECO:0000256" key="1">
    <source>
        <dbReference type="SAM" id="MobiDB-lite"/>
    </source>
</evidence>
<dbReference type="SUPFAM" id="SSF81321">
    <property type="entry name" value="Family A G protein-coupled receptor-like"/>
    <property type="match status" value="1"/>
</dbReference>
<proteinExistence type="predicted"/>
<dbReference type="PROSITE" id="PS51257">
    <property type="entry name" value="PROKAR_LIPOPROTEIN"/>
    <property type="match status" value="1"/>
</dbReference>
<evidence type="ECO:0008006" key="5">
    <source>
        <dbReference type="Google" id="ProtNLM"/>
    </source>
</evidence>
<name>A0A5B7E7A8_PORTR</name>
<keyword evidence="2" id="KW-1133">Transmembrane helix</keyword>
<keyword evidence="2" id="KW-0812">Transmembrane</keyword>
<feature type="region of interest" description="Disordered" evidence="1">
    <location>
        <begin position="133"/>
        <end position="152"/>
    </location>
</feature>
<protein>
    <recommendedName>
        <fullName evidence="5">G-protein coupled receptors family 1 profile domain-containing protein</fullName>
    </recommendedName>
</protein>
<evidence type="ECO:0000256" key="2">
    <source>
        <dbReference type="SAM" id="Phobius"/>
    </source>
</evidence>